<sequence length="99" mass="10833">MQPPPVALGRLAARCSAIGAAMLCAGALLWLPISHLHDPQCPLFWLVGTWRFVLPLSGGTLLALGRSIAVISNVVLDEWDSLHEELNRVEQELNRLGIR</sequence>
<keyword evidence="1" id="KW-0472">Membrane</keyword>
<dbReference type="EMBL" id="CP051428">
    <property type="protein sequence ID" value="QJC53482.1"/>
    <property type="molecule type" value="Genomic_DNA"/>
</dbReference>
<evidence type="ECO:0000256" key="1">
    <source>
        <dbReference type="SAM" id="Phobius"/>
    </source>
</evidence>
<accession>A0A6H2H1F1</accession>
<dbReference type="KEGG" id="palr:HGI30_19355"/>
<keyword evidence="1" id="KW-1133">Transmembrane helix</keyword>
<name>A0A6H2H1F1_9BACL</name>
<feature type="transmembrane region" description="Helical" evidence="1">
    <location>
        <begin position="12"/>
        <end position="31"/>
    </location>
</feature>
<evidence type="ECO:0000313" key="3">
    <source>
        <dbReference type="Proteomes" id="UP000502136"/>
    </source>
</evidence>
<protein>
    <submittedName>
        <fullName evidence="2">Uncharacterized protein</fullName>
    </submittedName>
</protein>
<evidence type="ECO:0000313" key="2">
    <source>
        <dbReference type="EMBL" id="QJC53482.1"/>
    </source>
</evidence>
<feature type="transmembrane region" description="Helical" evidence="1">
    <location>
        <begin position="43"/>
        <end position="64"/>
    </location>
</feature>
<gene>
    <name evidence="2" type="ORF">HGI30_19355</name>
</gene>
<organism evidence="2 3">
    <name type="scientific">Paenibacillus albicereus</name>
    <dbReference type="NCBI Taxonomy" id="2726185"/>
    <lineage>
        <taxon>Bacteria</taxon>
        <taxon>Bacillati</taxon>
        <taxon>Bacillota</taxon>
        <taxon>Bacilli</taxon>
        <taxon>Bacillales</taxon>
        <taxon>Paenibacillaceae</taxon>
        <taxon>Paenibacillus</taxon>
    </lineage>
</organism>
<dbReference type="Proteomes" id="UP000502136">
    <property type="component" value="Chromosome"/>
</dbReference>
<proteinExistence type="predicted"/>
<dbReference type="AlphaFoldDB" id="A0A6H2H1F1"/>
<reference evidence="2 3" key="1">
    <citation type="submission" date="2020-04" db="EMBL/GenBank/DDBJ databases">
        <title>Novel Paenibacillus strain UniB2 isolated from commercial digestive syrup.</title>
        <authorList>
            <person name="Thorat V."/>
            <person name="Kirdat K."/>
            <person name="Tiwarekar B."/>
            <person name="Yadav A."/>
        </authorList>
    </citation>
    <scope>NUCLEOTIDE SEQUENCE [LARGE SCALE GENOMIC DNA]</scope>
    <source>
        <strain evidence="2 3">UniB2</strain>
    </source>
</reference>
<keyword evidence="3" id="KW-1185">Reference proteome</keyword>
<keyword evidence="1" id="KW-0812">Transmembrane</keyword>
<dbReference type="RefSeq" id="WP_168909020.1">
    <property type="nucleotide sequence ID" value="NZ_CP051428.1"/>
</dbReference>